<reference evidence="1 2" key="2">
    <citation type="submission" date="2007-04" db="EMBL/GenBank/DDBJ databases">
        <title>Draft genome sequence of Ruminococcus obeum (ATCC 29174).</title>
        <authorList>
            <person name="Sudarsanam P."/>
            <person name="Ley R."/>
            <person name="Guruge J."/>
            <person name="Turnbaugh P.J."/>
            <person name="Mahowald M."/>
            <person name="Liep D."/>
            <person name="Gordon J."/>
        </authorList>
    </citation>
    <scope>NUCLEOTIDE SEQUENCE [LARGE SCALE GENOMIC DNA]</scope>
    <source>
        <strain evidence="1 2">ATCC 29174</strain>
    </source>
</reference>
<reference evidence="1 2" key="1">
    <citation type="submission" date="2007-03" db="EMBL/GenBank/DDBJ databases">
        <authorList>
            <person name="Fulton L."/>
            <person name="Clifton S."/>
            <person name="Fulton B."/>
            <person name="Xu J."/>
            <person name="Minx P."/>
            <person name="Pepin K.H."/>
            <person name="Johnson M."/>
            <person name="Thiruvilangam P."/>
            <person name="Bhonagiri V."/>
            <person name="Nash W.E."/>
            <person name="Mardis E.R."/>
            <person name="Wilson R.K."/>
        </authorList>
    </citation>
    <scope>NUCLEOTIDE SEQUENCE [LARGE SCALE GENOMIC DNA]</scope>
    <source>
        <strain evidence="1 2">ATCC 29174</strain>
    </source>
</reference>
<name>A5ZMT9_9FIRM</name>
<sequence length="49" mass="5384">MGHSSEQSNILLNSSSQQNSARVENWIELTANGDFVESYVLAAVTERTV</sequence>
<organism evidence="1 2">
    <name type="scientific">Blautia obeum ATCC 29174</name>
    <dbReference type="NCBI Taxonomy" id="411459"/>
    <lineage>
        <taxon>Bacteria</taxon>
        <taxon>Bacillati</taxon>
        <taxon>Bacillota</taxon>
        <taxon>Clostridia</taxon>
        <taxon>Lachnospirales</taxon>
        <taxon>Lachnospiraceae</taxon>
        <taxon>Blautia</taxon>
    </lineage>
</organism>
<gene>
    <name evidence="1" type="ORF">RUMOBE_00306</name>
</gene>
<accession>A5ZMT9</accession>
<dbReference type="Proteomes" id="UP000006002">
    <property type="component" value="Unassembled WGS sequence"/>
</dbReference>
<evidence type="ECO:0000313" key="2">
    <source>
        <dbReference type="Proteomes" id="UP000006002"/>
    </source>
</evidence>
<dbReference type="EMBL" id="AAVO02000001">
    <property type="protein sequence ID" value="EDM89183.1"/>
    <property type="molecule type" value="Genomic_DNA"/>
</dbReference>
<dbReference type="AlphaFoldDB" id="A5ZMT9"/>
<dbReference type="HOGENOM" id="CLU_3132918_0_0_9"/>
<evidence type="ECO:0000313" key="1">
    <source>
        <dbReference type="EMBL" id="EDM89183.1"/>
    </source>
</evidence>
<comment type="caution">
    <text evidence="1">The sequence shown here is derived from an EMBL/GenBank/DDBJ whole genome shotgun (WGS) entry which is preliminary data.</text>
</comment>
<protein>
    <submittedName>
        <fullName evidence="1">Uncharacterized protein</fullName>
    </submittedName>
</protein>
<proteinExistence type="predicted"/>